<name>A0A6J5WGB9_PRUAR</name>
<keyword evidence="2" id="KW-1185">Reference proteome</keyword>
<gene>
    <name evidence="1" type="ORF">ORAREDHAP_LOCUS11753</name>
</gene>
<dbReference type="Proteomes" id="UP000507245">
    <property type="component" value="Unassembled WGS sequence"/>
</dbReference>
<evidence type="ECO:0000313" key="2">
    <source>
        <dbReference type="Proteomes" id="UP000507245"/>
    </source>
</evidence>
<accession>A0A6J5WGB9</accession>
<dbReference type="AlphaFoldDB" id="A0A6J5WGB9"/>
<evidence type="ECO:0000313" key="1">
    <source>
        <dbReference type="EMBL" id="CAB4298887.1"/>
    </source>
</evidence>
<organism evidence="1 2">
    <name type="scientific">Prunus armeniaca</name>
    <name type="common">Apricot</name>
    <name type="synonym">Armeniaca vulgaris</name>
    <dbReference type="NCBI Taxonomy" id="36596"/>
    <lineage>
        <taxon>Eukaryota</taxon>
        <taxon>Viridiplantae</taxon>
        <taxon>Streptophyta</taxon>
        <taxon>Embryophyta</taxon>
        <taxon>Tracheophyta</taxon>
        <taxon>Spermatophyta</taxon>
        <taxon>Magnoliopsida</taxon>
        <taxon>eudicotyledons</taxon>
        <taxon>Gunneridae</taxon>
        <taxon>Pentapetalae</taxon>
        <taxon>rosids</taxon>
        <taxon>fabids</taxon>
        <taxon>Rosales</taxon>
        <taxon>Rosaceae</taxon>
        <taxon>Amygdaloideae</taxon>
        <taxon>Amygdaleae</taxon>
        <taxon>Prunus</taxon>
    </lineage>
</organism>
<sequence length="90" mass="10060">MRVGKEAVIWGNLLRSKFKMTVVVSEAQHRGVITIKIHPHDLATLSKQAVSAPAVHKPKLGALDFTDQDRQILLKMHKNCNEMHLGNTLP</sequence>
<dbReference type="EMBL" id="CAEKKB010000002">
    <property type="protein sequence ID" value="CAB4298887.1"/>
    <property type="molecule type" value="Genomic_DNA"/>
</dbReference>
<dbReference type="OrthoDB" id="10410630at2759"/>
<protein>
    <submittedName>
        <fullName evidence="1">Uncharacterized protein</fullName>
    </submittedName>
</protein>
<proteinExistence type="predicted"/>
<reference evidence="2" key="1">
    <citation type="journal article" date="2020" name="Genome Biol.">
        <title>Gamete binning: chromosome-level and haplotype-resolved genome assembly enabled by high-throughput single-cell sequencing of gamete genomes.</title>
        <authorList>
            <person name="Campoy J.A."/>
            <person name="Sun H."/>
            <person name="Goel M."/>
            <person name="Jiao W.-B."/>
            <person name="Folz-Donahue K."/>
            <person name="Wang N."/>
            <person name="Rubio M."/>
            <person name="Liu C."/>
            <person name="Kukat C."/>
            <person name="Ruiz D."/>
            <person name="Huettel B."/>
            <person name="Schneeberger K."/>
        </authorList>
    </citation>
    <scope>NUCLEOTIDE SEQUENCE [LARGE SCALE GENOMIC DNA]</scope>
    <source>
        <strain evidence="2">cv. Rojo Pasion</strain>
    </source>
</reference>